<keyword evidence="8" id="KW-0805">Transcription regulation</keyword>
<dbReference type="GO" id="GO:0004725">
    <property type="term" value="F:protein tyrosine phosphatase activity"/>
    <property type="evidence" value="ECO:0007669"/>
    <property type="project" value="UniProtKB-EC"/>
</dbReference>
<dbReference type="AlphaFoldDB" id="A0A8C4QR48"/>
<reference evidence="10" key="1">
    <citation type="submission" date="2025-05" db="UniProtKB">
        <authorList>
            <consortium name="Ensembl"/>
        </authorList>
    </citation>
    <scope>IDENTIFICATION</scope>
</reference>
<feature type="binding site" evidence="7">
    <location>
        <position position="289"/>
    </location>
    <ligand>
        <name>Mg(2+)</name>
        <dbReference type="ChEBI" id="CHEBI:18420"/>
    </ligand>
</feature>
<keyword evidence="8" id="KW-0804">Transcription</keyword>
<comment type="catalytic activity">
    <reaction evidence="5 8">
        <text>O-phospho-L-tyrosyl-[protein] + H2O = L-tyrosyl-[protein] + phosphate</text>
        <dbReference type="Rhea" id="RHEA:10684"/>
        <dbReference type="Rhea" id="RHEA-COMP:10136"/>
        <dbReference type="Rhea" id="RHEA-COMP:20101"/>
        <dbReference type="ChEBI" id="CHEBI:15377"/>
        <dbReference type="ChEBI" id="CHEBI:43474"/>
        <dbReference type="ChEBI" id="CHEBI:46858"/>
        <dbReference type="ChEBI" id="CHEBI:61978"/>
        <dbReference type="EC" id="3.1.3.48"/>
    </reaction>
</comment>
<feature type="compositionally biased region" description="Basic and acidic residues" evidence="9">
    <location>
        <begin position="255"/>
        <end position="265"/>
    </location>
</feature>
<dbReference type="GO" id="GO:0046872">
    <property type="term" value="F:metal ion binding"/>
    <property type="evidence" value="ECO:0007669"/>
    <property type="project" value="UniProtKB-KW"/>
</dbReference>
<evidence type="ECO:0000256" key="3">
    <source>
        <dbReference type="ARBA" id="ARBA00022842"/>
    </source>
</evidence>
<evidence type="ECO:0000256" key="9">
    <source>
        <dbReference type="SAM" id="MobiDB-lite"/>
    </source>
</evidence>
<accession>A0A8C4QR48</accession>
<dbReference type="GO" id="GO:0045739">
    <property type="term" value="P:positive regulation of DNA repair"/>
    <property type="evidence" value="ECO:0007669"/>
    <property type="project" value="TreeGrafter"/>
</dbReference>
<dbReference type="Ensembl" id="ENSEBUT00000019112.1">
    <property type="protein sequence ID" value="ENSEBUP00000018536.1"/>
    <property type="gene ID" value="ENSEBUG00000011544.1"/>
</dbReference>
<comment type="cofactor">
    <cofactor evidence="7 8">
        <name>Mg(2+)</name>
        <dbReference type="ChEBI" id="CHEBI:18420"/>
    </cofactor>
    <text evidence="7 8">Binds 1 Mg(2+) ion per subunit.</text>
</comment>
<feature type="active site" description="Nucleophile" evidence="6">
    <location>
        <position position="289"/>
    </location>
</feature>
<keyword evidence="7 8" id="KW-0479">Metal-binding</keyword>
<dbReference type="InterPro" id="IPR028472">
    <property type="entry name" value="EYA"/>
</dbReference>
<evidence type="ECO:0000313" key="10">
    <source>
        <dbReference type="Ensembl" id="ENSEBUP00000018536.1"/>
    </source>
</evidence>
<dbReference type="Gene3D" id="3.40.50.12350">
    <property type="match status" value="1"/>
</dbReference>
<feature type="compositionally biased region" description="Polar residues" evidence="9">
    <location>
        <begin position="240"/>
        <end position="254"/>
    </location>
</feature>
<dbReference type="OMA" id="DSELEXD"/>
<feature type="active site" description="Proton donor" evidence="6">
    <location>
        <position position="291"/>
    </location>
</feature>
<dbReference type="GO" id="GO:0030154">
    <property type="term" value="P:cell differentiation"/>
    <property type="evidence" value="ECO:0007669"/>
    <property type="project" value="TreeGrafter"/>
</dbReference>
<dbReference type="PANTHER" id="PTHR10190:SF16">
    <property type="entry name" value="DEVELOPMENTAL PROTEIN EYES ABSENT"/>
    <property type="match status" value="1"/>
</dbReference>
<dbReference type="InterPro" id="IPR038102">
    <property type="entry name" value="EYA_dom_sf"/>
</dbReference>
<proteinExistence type="inferred from homology"/>
<feature type="region of interest" description="Disordered" evidence="9">
    <location>
        <begin position="235"/>
        <end position="276"/>
    </location>
</feature>
<feature type="binding site" evidence="7">
    <location>
        <position position="291"/>
    </location>
    <ligand>
        <name>Mg(2+)</name>
        <dbReference type="ChEBI" id="CHEBI:18420"/>
    </ligand>
</feature>
<evidence type="ECO:0000256" key="7">
    <source>
        <dbReference type="PIRSR" id="PIRSR628472-2"/>
    </source>
</evidence>
<keyword evidence="3 7" id="KW-0460">Magnesium</keyword>
<comment type="similarity">
    <text evidence="1 8">Belongs to the HAD-like hydrolase superfamily. EYA family.</text>
</comment>
<evidence type="ECO:0000256" key="1">
    <source>
        <dbReference type="ARBA" id="ARBA00010501"/>
    </source>
</evidence>
<name>A0A8C4QR48_EPTBU</name>
<dbReference type="EC" id="3.1.3.48" evidence="8"/>
<evidence type="ECO:0000256" key="8">
    <source>
        <dbReference type="RuleBase" id="RU362036"/>
    </source>
</evidence>
<keyword evidence="11" id="KW-1185">Reference proteome</keyword>
<evidence type="ECO:0000256" key="6">
    <source>
        <dbReference type="PIRSR" id="PIRSR628472-1"/>
    </source>
</evidence>
<dbReference type="GeneTree" id="ENSGT00950000182978"/>
<evidence type="ECO:0000256" key="4">
    <source>
        <dbReference type="ARBA" id="ARBA00022912"/>
    </source>
</evidence>
<keyword evidence="4 8" id="KW-0904">Protein phosphatase</keyword>
<dbReference type="Proteomes" id="UP000694388">
    <property type="component" value="Unplaced"/>
</dbReference>
<dbReference type="GO" id="GO:0005634">
    <property type="term" value="C:nucleus"/>
    <property type="evidence" value="ECO:0007669"/>
    <property type="project" value="TreeGrafter"/>
</dbReference>
<dbReference type="Ensembl" id="ENSEBUT00000019085.1">
    <property type="protein sequence ID" value="ENSEBUP00000018509.1"/>
    <property type="gene ID" value="ENSEBUG00000011544.1"/>
</dbReference>
<sequence>MAMQELVVSKSSGSTLEAGVIPGSPAPLTHDLQGVEANTSPADPLPFHSSSFSAKLHPHILSAPPAPLMPAYLSPSQYSTAIAQATAYSSYGQSGQPYGPPTYSTLKPGIKTEGNVLETSQSPSHPNFLGAYTPTFTASQHCLSPYSYAIQGPGFVPPHSAGLYPGSSDTVNSCTSFGSSQQELSAYPPGFMAQPPCQSYYPAPGYGSPYTGTLSSSAIPSSSVMYHIPDPTTILPPNEYPTNLGPSSPATNTKDLSHRADESKARGRNRKGVPTPPLDGDLSRVFIWDLDETIITFHSLLTGSYAARYGKDHTVAVALGLRMEKMIFNLADTHLFFNDLEDCDQVHIDDVASEDNGQDLR</sequence>
<organism evidence="10 11">
    <name type="scientific">Eptatretus burgeri</name>
    <name type="common">Inshore hagfish</name>
    <dbReference type="NCBI Taxonomy" id="7764"/>
    <lineage>
        <taxon>Eukaryota</taxon>
        <taxon>Metazoa</taxon>
        <taxon>Chordata</taxon>
        <taxon>Craniata</taxon>
        <taxon>Vertebrata</taxon>
        <taxon>Cyclostomata</taxon>
        <taxon>Myxini</taxon>
        <taxon>Myxiniformes</taxon>
        <taxon>Myxinidae</taxon>
        <taxon>Eptatretinae</taxon>
        <taxon>Eptatretus</taxon>
    </lineage>
</organism>
<dbReference type="PANTHER" id="PTHR10190">
    <property type="entry name" value="EYES ABSENT"/>
    <property type="match status" value="1"/>
</dbReference>
<evidence type="ECO:0000256" key="5">
    <source>
        <dbReference type="ARBA" id="ARBA00051722"/>
    </source>
</evidence>
<dbReference type="GO" id="GO:2001240">
    <property type="term" value="P:negative regulation of extrinsic apoptotic signaling pathway in absence of ligand"/>
    <property type="evidence" value="ECO:0007669"/>
    <property type="project" value="TreeGrafter"/>
</dbReference>
<protein>
    <recommendedName>
        <fullName evidence="8">Eyes absent homolog</fullName>
        <ecNumber evidence="8">3.1.3.48</ecNumber>
    </recommendedName>
</protein>
<keyword evidence="2 8" id="KW-0378">Hydrolase</keyword>
<evidence type="ECO:0000256" key="2">
    <source>
        <dbReference type="ARBA" id="ARBA00022801"/>
    </source>
</evidence>
<evidence type="ECO:0000313" key="11">
    <source>
        <dbReference type="Proteomes" id="UP000694388"/>
    </source>
</evidence>